<organism evidence="2 3">
    <name type="scientific">Agrocybe chaxingu</name>
    <dbReference type="NCBI Taxonomy" id="84603"/>
    <lineage>
        <taxon>Eukaryota</taxon>
        <taxon>Fungi</taxon>
        <taxon>Dikarya</taxon>
        <taxon>Basidiomycota</taxon>
        <taxon>Agaricomycotina</taxon>
        <taxon>Agaricomycetes</taxon>
        <taxon>Agaricomycetidae</taxon>
        <taxon>Agaricales</taxon>
        <taxon>Agaricineae</taxon>
        <taxon>Strophariaceae</taxon>
        <taxon>Agrocybe</taxon>
    </lineage>
</organism>
<proteinExistence type="predicted"/>
<name>A0A9W8TDN0_9AGAR</name>
<evidence type="ECO:0000256" key="1">
    <source>
        <dbReference type="SAM" id="MobiDB-lite"/>
    </source>
</evidence>
<gene>
    <name evidence="2" type="ORF">NLJ89_g1243</name>
</gene>
<accession>A0A9W8TDN0</accession>
<dbReference type="Proteomes" id="UP001148786">
    <property type="component" value="Unassembled WGS sequence"/>
</dbReference>
<dbReference type="AlphaFoldDB" id="A0A9W8TDN0"/>
<comment type="caution">
    <text evidence="2">The sequence shown here is derived from an EMBL/GenBank/DDBJ whole genome shotgun (WGS) entry which is preliminary data.</text>
</comment>
<feature type="compositionally biased region" description="Basic and acidic residues" evidence="1">
    <location>
        <begin position="322"/>
        <end position="334"/>
    </location>
</feature>
<sequence>MYEQLLKLENYELSKKPAVSWERILEIRHLKDRMMRKCQKLAKTTMPMSKKSSRGDTFVFQTFVAPQDFRPPSSIGVFKTTYATLNNKSRTPFKSQAGCILKAATHYTTSTHRSIGANTHSPVRRFAGCAKLPANHVSSPTTRPHSRQREALELDEPEGKPPNIASLSLGPDPPPEIGPSDPAAEASPRPILSRRPSCIKRDSVGDLKRVSWADNQHELDNQLSKYVIAAREAQASGKWEEVRVLYLEQIAGLESLQQQVQDGLEHLRSETEHLQRIDETIRKQREALDSTFHDFEQKHNLLKEKVQEALTEANDTLTRHGGPRELEPIHEAEH</sequence>
<evidence type="ECO:0000313" key="2">
    <source>
        <dbReference type="EMBL" id="KAJ3516248.1"/>
    </source>
</evidence>
<keyword evidence="3" id="KW-1185">Reference proteome</keyword>
<feature type="region of interest" description="Disordered" evidence="1">
    <location>
        <begin position="134"/>
        <end position="197"/>
    </location>
</feature>
<dbReference type="OrthoDB" id="3258282at2759"/>
<evidence type="ECO:0000313" key="3">
    <source>
        <dbReference type="Proteomes" id="UP001148786"/>
    </source>
</evidence>
<feature type="region of interest" description="Disordered" evidence="1">
    <location>
        <begin position="314"/>
        <end position="334"/>
    </location>
</feature>
<protein>
    <submittedName>
        <fullName evidence="2">Uncharacterized protein</fullName>
    </submittedName>
</protein>
<reference evidence="2" key="1">
    <citation type="submission" date="2022-07" db="EMBL/GenBank/DDBJ databases">
        <title>Genome Sequence of Agrocybe chaxingu.</title>
        <authorList>
            <person name="Buettner E."/>
        </authorList>
    </citation>
    <scope>NUCLEOTIDE SEQUENCE</scope>
    <source>
        <strain evidence="2">MP-N11</strain>
    </source>
</reference>
<dbReference type="EMBL" id="JANKHO010000061">
    <property type="protein sequence ID" value="KAJ3516248.1"/>
    <property type="molecule type" value="Genomic_DNA"/>
</dbReference>